<evidence type="ECO:0000313" key="2">
    <source>
        <dbReference type="RefSeq" id="XP_005092832.1"/>
    </source>
</evidence>
<dbReference type="Proteomes" id="UP000694888">
    <property type="component" value="Unplaced"/>
</dbReference>
<reference evidence="2" key="1">
    <citation type="submission" date="2025-08" db="UniProtKB">
        <authorList>
            <consortium name="RefSeq"/>
        </authorList>
    </citation>
    <scope>IDENTIFICATION</scope>
</reference>
<organism evidence="1 2">
    <name type="scientific">Aplysia californica</name>
    <name type="common">California sea hare</name>
    <dbReference type="NCBI Taxonomy" id="6500"/>
    <lineage>
        <taxon>Eukaryota</taxon>
        <taxon>Metazoa</taxon>
        <taxon>Spiralia</taxon>
        <taxon>Lophotrochozoa</taxon>
        <taxon>Mollusca</taxon>
        <taxon>Gastropoda</taxon>
        <taxon>Heterobranchia</taxon>
        <taxon>Euthyneura</taxon>
        <taxon>Tectipleura</taxon>
        <taxon>Aplysiida</taxon>
        <taxon>Aplysioidea</taxon>
        <taxon>Aplysiidae</taxon>
        <taxon>Aplysia</taxon>
    </lineage>
</organism>
<name>A0ABM0JG04_APLCA</name>
<dbReference type="InterPro" id="IPR005502">
    <property type="entry name" value="Ribosyl_crysJ1"/>
</dbReference>
<dbReference type="RefSeq" id="XP_005092832.1">
    <property type="nucleotide sequence ID" value="XM_005092775.3"/>
</dbReference>
<dbReference type="PANTHER" id="PTHR16222:SF17">
    <property type="entry name" value="SELENOPROTEIN J"/>
    <property type="match status" value="1"/>
</dbReference>
<keyword evidence="1" id="KW-1185">Reference proteome</keyword>
<dbReference type="SUPFAM" id="SSF101478">
    <property type="entry name" value="ADP-ribosylglycohydrolase"/>
    <property type="match status" value="1"/>
</dbReference>
<protein>
    <submittedName>
        <fullName evidence="2">Crystallin J1C</fullName>
    </submittedName>
</protein>
<dbReference type="PANTHER" id="PTHR16222">
    <property type="entry name" value="ADP-RIBOSYLGLYCOHYDROLASE"/>
    <property type="match status" value="1"/>
</dbReference>
<accession>A0ABM0JG04</accession>
<gene>
    <name evidence="2" type="primary">LOC101847021</name>
</gene>
<dbReference type="Pfam" id="PF03747">
    <property type="entry name" value="ADP_ribosyl_GH"/>
    <property type="match status" value="1"/>
</dbReference>
<sequence length="334" mass="36574">MATVSELTPLQQRKVAAIVGACVADAAAQPLHWIYKDDVMAGLIEGKEEIEFRDPSANPFYRLPNGRNTTYFEQTYVLLKSLVESKGLNTDQLKKATYEFFGPNSEYEIPRTTMPIEGPWRHGGIRDFIANVDAKKERTGSETDEQIDSVVRVIPLVALYAGQPDFLKKAEEGLRVLQESNLTISCGLAAARALEQIILTGKSDNIVQNTIYALNNAGRSNPVEKDRTVAGLLQDVLKASSTSHVEAVPTFKKSCQLPGSLQSAMHGVLTVPGYVDSVRTTIRAGGCNASRSGFIGACRAAQEGFDAIPESWRQRTKRYEEVLALALALVKLQE</sequence>
<dbReference type="InterPro" id="IPR036705">
    <property type="entry name" value="Ribosyl_crysJ1_sf"/>
</dbReference>
<dbReference type="Gene3D" id="1.10.4080.10">
    <property type="entry name" value="ADP-ribosylation/Crystallin J1"/>
    <property type="match status" value="1"/>
</dbReference>
<dbReference type="InterPro" id="IPR050792">
    <property type="entry name" value="ADP-ribosylglycohydrolase"/>
</dbReference>
<dbReference type="GeneID" id="101847021"/>
<proteinExistence type="predicted"/>
<evidence type="ECO:0000313" key="1">
    <source>
        <dbReference type="Proteomes" id="UP000694888"/>
    </source>
</evidence>